<accession>A0ABS0C776</accession>
<sequence>MTAPTDTARIHGSENGDIVSLATELTSDQFEKLFALELRRPVAVSDADTAD</sequence>
<evidence type="ECO:0000313" key="2">
    <source>
        <dbReference type="Proteomes" id="UP000807309"/>
    </source>
</evidence>
<evidence type="ECO:0000313" key="1">
    <source>
        <dbReference type="EMBL" id="MBF6226215.1"/>
    </source>
</evidence>
<reference evidence="1 2" key="1">
    <citation type="submission" date="2020-10" db="EMBL/GenBank/DDBJ databases">
        <title>Identification of Nocardia species via Next-generation sequencing and recognition of intraspecies genetic diversity.</title>
        <authorList>
            <person name="Li P."/>
            <person name="Li P."/>
            <person name="Lu B."/>
        </authorList>
    </citation>
    <scope>NUCLEOTIDE SEQUENCE [LARGE SCALE GENOMIC DNA]</scope>
    <source>
        <strain evidence="1 2">N-11</strain>
    </source>
</reference>
<gene>
    <name evidence="1" type="ORF">IU470_14040</name>
</gene>
<name>A0ABS0C776_9NOCA</name>
<dbReference type="EMBL" id="JADLRE010000009">
    <property type="protein sequence ID" value="MBF6226215.1"/>
    <property type="molecule type" value="Genomic_DNA"/>
</dbReference>
<comment type="caution">
    <text evidence="1">The sequence shown here is derived from an EMBL/GenBank/DDBJ whole genome shotgun (WGS) entry which is preliminary data.</text>
</comment>
<proteinExistence type="predicted"/>
<dbReference type="Proteomes" id="UP000807309">
    <property type="component" value="Unassembled WGS sequence"/>
</dbReference>
<protein>
    <submittedName>
        <fullName evidence="1">Uncharacterized protein</fullName>
    </submittedName>
</protein>
<dbReference type="RefSeq" id="WP_195033363.1">
    <property type="nucleotide sequence ID" value="NZ_JADLRE010000009.1"/>
</dbReference>
<keyword evidence="2" id="KW-1185">Reference proteome</keyword>
<organism evidence="1 2">
    <name type="scientific">Nocardia abscessus</name>
    <dbReference type="NCBI Taxonomy" id="120957"/>
    <lineage>
        <taxon>Bacteria</taxon>
        <taxon>Bacillati</taxon>
        <taxon>Actinomycetota</taxon>
        <taxon>Actinomycetes</taxon>
        <taxon>Mycobacteriales</taxon>
        <taxon>Nocardiaceae</taxon>
        <taxon>Nocardia</taxon>
    </lineage>
</organism>